<feature type="transmembrane region" description="Helical" evidence="9">
    <location>
        <begin position="245"/>
        <end position="278"/>
    </location>
</feature>
<dbReference type="eggNOG" id="COG1757">
    <property type="taxonomic scope" value="Bacteria"/>
</dbReference>
<keyword evidence="5 9" id="KW-0812">Transmembrane</keyword>
<evidence type="ECO:0000256" key="2">
    <source>
        <dbReference type="ARBA" id="ARBA00022448"/>
    </source>
</evidence>
<evidence type="ECO:0000256" key="7">
    <source>
        <dbReference type="ARBA" id="ARBA00023136"/>
    </source>
</evidence>
<proteinExistence type="inferred from homology"/>
<keyword evidence="2" id="KW-0813">Transport</keyword>
<dbReference type="KEGG" id="ssp:SSP0578"/>
<organism evidence="11 12">
    <name type="scientific">Staphylococcus saprophyticus subsp. saprophyticus (strain ATCC 15305 / DSM 20229 / NCIMB 8711 / NCTC 7292 / S-41)</name>
    <dbReference type="NCBI Taxonomy" id="342451"/>
    <lineage>
        <taxon>Bacteria</taxon>
        <taxon>Bacillati</taxon>
        <taxon>Bacillota</taxon>
        <taxon>Bacilli</taxon>
        <taxon>Bacillales</taxon>
        <taxon>Staphylococcaceae</taxon>
        <taxon>Staphylococcus</taxon>
    </lineage>
</organism>
<feature type="transmembrane region" description="Helical" evidence="9">
    <location>
        <begin position="417"/>
        <end position="436"/>
    </location>
</feature>
<dbReference type="Proteomes" id="UP000006371">
    <property type="component" value="Chromosome"/>
</dbReference>
<gene>
    <name evidence="11" type="ordered locus">SSP0578</name>
</gene>
<dbReference type="GO" id="GO:0015297">
    <property type="term" value="F:antiporter activity"/>
    <property type="evidence" value="ECO:0007669"/>
    <property type="project" value="UniProtKB-KW"/>
</dbReference>
<feature type="domain" description="Na+/H+ antiporter NhaC-like C-terminal" evidence="10">
    <location>
        <begin position="248"/>
        <end position="431"/>
    </location>
</feature>
<evidence type="ECO:0000313" key="11">
    <source>
        <dbReference type="EMBL" id="BAE17723.1"/>
    </source>
</evidence>
<name>Q49ZQ1_STAS1</name>
<evidence type="ECO:0000256" key="1">
    <source>
        <dbReference type="ARBA" id="ARBA00004651"/>
    </source>
</evidence>
<evidence type="ECO:0000256" key="3">
    <source>
        <dbReference type="ARBA" id="ARBA00022449"/>
    </source>
</evidence>
<feature type="transmembrane region" description="Helical" evidence="9">
    <location>
        <begin position="21"/>
        <end position="41"/>
    </location>
</feature>
<dbReference type="PANTHER" id="PTHR33451:SF5">
    <property type="entry name" value="NA+_H+ ANTIPORTER"/>
    <property type="match status" value="1"/>
</dbReference>
<evidence type="ECO:0000256" key="9">
    <source>
        <dbReference type="SAM" id="Phobius"/>
    </source>
</evidence>
<dbReference type="PANTHER" id="PTHR33451">
    <property type="entry name" value="MALATE-2H(+)/NA(+)-LACTATE ANTIPORTER"/>
    <property type="match status" value="1"/>
</dbReference>
<keyword evidence="6 9" id="KW-1133">Transmembrane helix</keyword>
<evidence type="ECO:0000259" key="10">
    <source>
        <dbReference type="Pfam" id="PF03553"/>
    </source>
</evidence>
<evidence type="ECO:0000256" key="6">
    <source>
        <dbReference type="ARBA" id="ARBA00022989"/>
    </source>
</evidence>
<keyword evidence="4" id="KW-1003">Cell membrane</keyword>
<feature type="transmembrane region" description="Helical" evidence="9">
    <location>
        <begin position="205"/>
        <end position="225"/>
    </location>
</feature>
<sequence>MFCLNLKESWFCMEETKKGNAWALIPLIIFVGMFLGVGIITGDFTTMPLNVAILVATIVGLVLNRKESFQKKVEIFTKGAGHSNIILMMLIFLLAGAFSQTTEDMGGVKSTVNLGLSLIPENLIIVGLFVICMFVSLSMGTSVGTVAAIAPVGFGLSQQADVSAAITMATVVGGAMFGDNLSMISDTTIAAVRTQKTKMSDKFKVNIKIVLPGAIFTVIVLWFLTNGAQIDASKSYDYDLIKVVPYLFVLILALFGVNVIIVLIGGIILSAIIGLFYGTFDWIGLLSSISKGIIGMEDIAIIALLIGGLVALIQHNGGITWLLNFVRNRVKSKRGAELGIAGLVSVADISTANNTISILMAGPLAKDISDEYGVDPRKSASILDMFASCFQGLLPYSPQLIAAAGVASISPFELVPYAIYPMILGICGLIAIAFRLPRLDKK</sequence>
<feature type="transmembrane region" description="Helical" evidence="9">
    <location>
        <begin position="47"/>
        <end position="64"/>
    </location>
</feature>
<reference evidence="11 12" key="1">
    <citation type="journal article" date="2005" name="Proc. Natl. Acad. Sci. U.S.A.">
        <title>Whole genome sequence of Staphylococcus saprophyticus reveals the pathogenesis of uncomplicated urinary tract infection.</title>
        <authorList>
            <person name="Kuroda M."/>
            <person name="Yamashita A."/>
            <person name="Hirakawa H."/>
            <person name="Kumano M."/>
            <person name="Morikawa K."/>
            <person name="Higashide M."/>
            <person name="Maruyama A."/>
            <person name="Inose Y."/>
            <person name="Matoba K."/>
            <person name="Toh H."/>
            <person name="Kuhara S."/>
            <person name="Hattori M."/>
            <person name="Ohta T."/>
        </authorList>
    </citation>
    <scope>NUCLEOTIDE SEQUENCE [LARGE SCALE GENOMIC DNA]</scope>
    <source>
        <strain evidence="12">ATCC 15305 / DSM 20229 / NCIMB 8711 / NCTC 7292 / S-41</strain>
    </source>
</reference>
<evidence type="ECO:0000256" key="8">
    <source>
        <dbReference type="ARBA" id="ARBA00038435"/>
    </source>
</evidence>
<dbReference type="HOGENOM" id="CLU_043525_0_0_9"/>
<feature type="transmembrane region" description="Helical" evidence="9">
    <location>
        <begin position="299"/>
        <end position="323"/>
    </location>
</feature>
<keyword evidence="12" id="KW-1185">Reference proteome</keyword>
<feature type="domain" description="Na+/H+ antiporter NhaC-like C-terminal" evidence="10">
    <location>
        <begin position="35"/>
        <end position="221"/>
    </location>
</feature>
<keyword evidence="3" id="KW-0050">Antiport</keyword>
<feature type="transmembrane region" description="Helical" evidence="9">
    <location>
        <begin position="85"/>
        <end position="102"/>
    </location>
</feature>
<dbReference type="EMBL" id="AP008934">
    <property type="protein sequence ID" value="BAE17723.1"/>
    <property type="molecule type" value="Genomic_DNA"/>
</dbReference>
<evidence type="ECO:0000256" key="5">
    <source>
        <dbReference type="ARBA" id="ARBA00022692"/>
    </source>
</evidence>
<comment type="similarity">
    <text evidence="8">Belongs to the NhaC Na(+)/H(+) (TC 2.A.35) antiporter family.</text>
</comment>
<accession>Q49ZQ1</accession>
<evidence type="ECO:0000256" key="4">
    <source>
        <dbReference type="ARBA" id="ARBA00022475"/>
    </source>
</evidence>
<dbReference type="AlphaFoldDB" id="Q49ZQ1"/>
<feature type="transmembrane region" description="Helical" evidence="9">
    <location>
        <begin position="122"/>
        <end position="150"/>
    </location>
</feature>
<protein>
    <submittedName>
        <fullName evidence="11">Putative Na+ H+ antiporter</fullName>
    </submittedName>
</protein>
<dbReference type="InterPro" id="IPR052180">
    <property type="entry name" value="NhaC_Na-H+_Antiporter"/>
</dbReference>
<dbReference type="GO" id="GO:0005886">
    <property type="term" value="C:plasma membrane"/>
    <property type="evidence" value="ECO:0007669"/>
    <property type="project" value="UniProtKB-SubCell"/>
</dbReference>
<comment type="subcellular location">
    <subcellularLocation>
        <location evidence="1">Cell membrane</location>
        <topology evidence="1">Multi-pass membrane protein</topology>
    </subcellularLocation>
</comment>
<dbReference type="InterPro" id="IPR018461">
    <property type="entry name" value="Na/H_Antiport_NhaC-like_C"/>
</dbReference>
<dbReference type="Pfam" id="PF03553">
    <property type="entry name" value="Na_H_antiporter"/>
    <property type="match status" value="2"/>
</dbReference>
<keyword evidence="7 9" id="KW-0472">Membrane</keyword>
<evidence type="ECO:0000313" key="12">
    <source>
        <dbReference type="Proteomes" id="UP000006371"/>
    </source>
</evidence>